<keyword evidence="3" id="KW-1185">Reference proteome</keyword>
<evidence type="ECO:0000313" key="2">
    <source>
        <dbReference type="EMBL" id="KAG2332218.1"/>
    </source>
</evidence>
<comment type="caution">
    <text evidence="2">The sequence shown here is derived from an EMBL/GenBank/DDBJ whole genome shotgun (WGS) entry which is preliminary data.</text>
</comment>
<dbReference type="EMBL" id="JAAMPC010000001">
    <property type="protein sequence ID" value="KAG2332218.1"/>
    <property type="molecule type" value="Genomic_DNA"/>
</dbReference>
<dbReference type="AlphaFoldDB" id="A0A8X7WQ60"/>
<evidence type="ECO:0000313" key="3">
    <source>
        <dbReference type="Proteomes" id="UP000886595"/>
    </source>
</evidence>
<sequence>MDLQYYEQVDEAEVTGKDIMNVVGFQVLYSQTKEPIGENSIYESPQSHRETGQASPKLLRD</sequence>
<gene>
    <name evidence="2" type="ORF">Bca52824_003398</name>
</gene>
<feature type="region of interest" description="Disordered" evidence="1">
    <location>
        <begin position="38"/>
        <end position="61"/>
    </location>
</feature>
<organism evidence="2 3">
    <name type="scientific">Brassica carinata</name>
    <name type="common">Ethiopian mustard</name>
    <name type="synonym">Abyssinian cabbage</name>
    <dbReference type="NCBI Taxonomy" id="52824"/>
    <lineage>
        <taxon>Eukaryota</taxon>
        <taxon>Viridiplantae</taxon>
        <taxon>Streptophyta</taxon>
        <taxon>Embryophyta</taxon>
        <taxon>Tracheophyta</taxon>
        <taxon>Spermatophyta</taxon>
        <taxon>Magnoliopsida</taxon>
        <taxon>eudicotyledons</taxon>
        <taxon>Gunneridae</taxon>
        <taxon>Pentapetalae</taxon>
        <taxon>rosids</taxon>
        <taxon>malvids</taxon>
        <taxon>Brassicales</taxon>
        <taxon>Brassicaceae</taxon>
        <taxon>Brassiceae</taxon>
        <taxon>Brassica</taxon>
    </lineage>
</organism>
<proteinExistence type="predicted"/>
<protein>
    <submittedName>
        <fullName evidence="2">Uncharacterized protein</fullName>
    </submittedName>
</protein>
<reference evidence="2 3" key="1">
    <citation type="submission" date="2020-02" db="EMBL/GenBank/DDBJ databases">
        <authorList>
            <person name="Ma Q."/>
            <person name="Huang Y."/>
            <person name="Song X."/>
            <person name="Pei D."/>
        </authorList>
    </citation>
    <scope>NUCLEOTIDE SEQUENCE [LARGE SCALE GENOMIC DNA]</scope>
    <source>
        <strain evidence="2">Sxm20200214</strain>
        <tissue evidence="2">Leaf</tissue>
    </source>
</reference>
<accession>A0A8X7WQ60</accession>
<evidence type="ECO:0000256" key="1">
    <source>
        <dbReference type="SAM" id="MobiDB-lite"/>
    </source>
</evidence>
<name>A0A8X7WQ60_BRACI</name>
<dbReference type="Proteomes" id="UP000886595">
    <property type="component" value="Unassembled WGS sequence"/>
</dbReference>